<sequence>MERIEYEGQSVDPCEGPDIYCADGFLFLIRHRSVPIHFEGFLVDCLHFQVIKFGATFTSVTAATASKGQPDSLDYCADRTYGPPDSLGYCAPPPSLSKRVPHPDFPRLTPSTLNLSDFVVLASVREARPPN</sequence>
<name>A0A4Y2TSM8_ARAVE</name>
<accession>A0A4Y2TSM8</accession>
<evidence type="ECO:0000313" key="1">
    <source>
        <dbReference type="EMBL" id="GBO03643.1"/>
    </source>
</evidence>
<reference evidence="1 2" key="1">
    <citation type="journal article" date="2019" name="Sci. Rep.">
        <title>Orb-weaving spider Araneus ventricosus genome elucidates the spidroin gene catalogue.</title>
        <authorList>
            <person name="Kono N."/>
            <person name="Nakamura H."/>
            <person name="Ohtoshi R."/>
            <person name="Moran D.A.P."/>
            <person name="Shinohara A."/>
            <person name="Yoshida Y."/>
            <person name="Fujiwara M."/>
            <person name="Mori M."/>
            <person name="Tomita M."/>
            <person name="Arakawa K."/>
        </authorList>
    </citation>
    <scope>NUCLEOTIDE SEQUENCE [LARGE SCALE GENOMIC DNA]</scope>
</reference>
<proteinExistence type="predicted"/>
<dbReference type="EMBL" id="BGPR01030864">
    <property type="protein sequence ID" value="GBO03643.1"/>
    <property type="molecule type" value="Genomic_DNA"/>
</dbReference>
<gene>
    <name evidence="1" type="ORF">AVEN_49521_1</name>
</gene>
<organism evidence="1 2">
    <name type="scientific">Araneus ventricosus</name>
    <name type="common">Orbweaver spider</name>
    <name type="synonym">Epeira ventricosa</name>
    <dbReference type="NCBI Taxonomy" id="182803"/>
    <lineage>
        <taxon>Eukaryota</taxon>
        <taxon>Metazoa</taxon>
        <taxon>Ecdysozoa</taxon>
        <taxon>Arthropoda</taxon>
        <taxon>Chelicerata</taxon>
        <taxon>Arachnida</taxon>
        <taxon>Araneae</taxon>
        <taxon>Araneomorphae</taxon>
        <taxon>Entelegynae</taxon>
        <taxon>Araneoidea</taxon>
        <taxon>Araneidae</taxon>
        <taxon>Araneus</taxon>
    </lineage>
</organism>
<evidence type="ECO:0000313" key="2">
    <source>
        <dbReference type="Proteomes" id="UP000499080"/>
    </source>
</evidence>
<comment type="caution">
    <text evidence="1">The sequence shown here is derived from an EMBL/GenBank/DDBJ whole genome shotgun (WGS) entry which is preliminary data.</text>
</comment>
<keyword evidence="2" id="KW-1185">Reference proteome</keyword>
<protein>
    <submittedName>
        <fullName evidence="1">Uncharacterized protein</fullName>
    </submittedName>
</protein>
<dbReference type="Proteomes" id="UP000499080">
    <property type="component" value="Unassembled WGS sequence"/>
</dbReference>
<dbReference type="AlphaFoldDB" id="A0A4Y2TSM8"/>